<accession>A0A161ZRS0</accession>
<dbReference type="PATRIC" id="fig|1365250.3.peg.5154"/>
<evidence type="ECO:0000256" key="1">
    <source>
        <dbReference type="SAM" id="Coils"/>
    </source>
</evidence>
<feature type="region of interest" description="Disordered" evidence="2">
    <location>
        <begin position="28"/>
        <end position="64"/>
    </location>
</feature>
<feature type="compositionally biased region" description="Polar residues" evidence="2">
    <location>
        <begin position="50"/>
        <end position="64"/>
    </location>
</feature>
<reference evidence="3 4" key="1">
    <citation type="submission" date="2013-07" db="EMBL/GenBank/DDBJ databases">
        <title>Comparative Genomic and Metabolomic Analysis of Twelve Strains of Pseudoalteromonas luteoviolacea.</title>
        <authorList>
            <person name="Vynne N.G."/>
            <person name="Mansson M."/>
            <person name="Gram L."/>
        </authorList>
    </citation>
    <scope>NUCLEOTIDE SEQUENCE [LARGE SCALE GENOMIC DNA]</scope>
    <source>
        <strain evidence="3 4">DSM 6061</strain>
    </source>
</reference>
<comment type="caution">
    <text evidence="3">The sequence shown here is derived from an EMBL/GenBank/DDBJ whole genome shotgun (WGS) entry which is preliminary data.</text>
</comment>
<dbReference type="Proteomes" id="UP000076643">
    <property type="component" value="Unassembled WGS sequence"/>
</dbReference>
<organism evidence="3 4">
    <name type="scientific">Pseudoalteromonas luteoviolacea DSM 6061</name>
    <dbReference type="NCBI Taxonomy" id="1365250"/>
    <lineage>
        <taxon>Bacteria</taxon>
        <taxon>Pseudomonadati</taxon>
        <taxon>Pseudomonadota</taxon>
        <taxon>Gammaproteobacteria</taxon>
        <taxon>Alteromonadales</taxon>
        <taxon>Pseudoalteromonadaceae</taxon>
        <taxon>Pseudoalteromonas</taxon>
    </lineage>
</organism>
<evidence type="ECO:0000313" key="3">
    <source>
        <dbReference type="EMBL" id="KZN29755.1"/>
    </source>
</evidence>
<keyword evidence="4" id="KW-1185">Reference proteome</keyword>
<sequence>MSQMKSNIALGVAAVALALTVYNQVITPSTPSHDSLKAEHVTELREELHTNNAPSSRNSESQSALDALDRSALVERIAYLEERVLEIENRAFSNSPSTESMEETILAVLEEKERKDKAQNREDNPVYGFYEDLPKDYDLKLKTDPEFAMKVSQDLKTKVLDESLSPTERLSAMGQLQMNMYILNRTQGEMFDYETVDAVLDISRNSQDEKLKVQALEVVAHSPIVDSRIAKSLQDIIEKEPNKYMKTMAAEGLIGQYYQSGETSPELKQQLASDILDLYNNSSSSEAQLVMQRLIRDDELLEQIRRDAGQ</sequence>
<name>A0A161ZRS0_9GAMM</name>
<dbReference type="EMBL" id="AUYB01000158">
    <property type="protein sequence ID" value="KZN29755.1"/>
    <property type="molecule type" value="Genomic_DNA"/>
</dbReference>
<keyword evidence="1" id="KW-0175">Coiled coil</keyword>
<protein>
    <submittedName>
        <fullName evidence="3">Uncharacterized protein</fullName>
    </submittedName>
</protein>
<evidence type="ECO:0000313" key="4">
    <source>
        <dbReference type="Proteomes" id="UP000076643"/>
    </source>
</evidence>
<feature type="compositionally biased region" description="Basic and acidic residues" evidence="2">
    <location>
        <begin position="34"/>
        <end position="49"/>
    </location>
</feature>
<dbReference type="AlphaFoldDB" id="A0A161ZRS0"/>
<proteinExistence type="predicted"/>
<gene>
    <name evidence="3" type="ORF">N475_05510</name>
</gene>
<feature type="coiled-coil region" evidence="1">
    <location>
        <begin position="70"/>
        <end position="121"/>
    </location>
</feature>
<evidence type="ECO:0000256" key="2">
    <source>
        <dbReference type="SAM" id="MobiDB-lite"/>
    </source>
</evidence>